<protein>
    <submittedName>
        <fullName evidence="1">Uncharacterized protein</fullName>
    </submittedName>
</protein>
<proteinExistence type="predicted"/>
<comment type="caution">
    <text evidence="1">The sequence shown here is derived from an EMBL/GenBank/DDBJ whole genome shotgun (WGS) entry which is preliminary data.</text>
</comment>
<dbReference type="EMBL" id="BAAAEW010000042">
    <property type="protein sequence ID" value="GAA0764306.1"/>
    <property type="molecule type" value="Genomic_DNA"/>
</dbReference>
<dbReference type="Proteomes" id="UP001500279">
    <property type="component" value="Unassembled WGS sequence"/>
</dbReference>
<dbReference type="RefSeq" id="WP_170200751.1">
    <property type="nucleotide sequence ID" value="NZ_BAAAEW010000042.1"/>
</dbReference>
<organism evidence="1 2">
    <name type="scientific">Ideonella azotifigens</name>
    <dbReference type="NCBI Taxonomy" id="513160"/>
    <lineage>
        <taxon>Bacteria</taxon>
        <taxon>Pseudomonadati</taxon>
        <taxon>Pseudomonadota</taxon>
        <taxon>Betaproteobacteria</taxon>
        <taxon>Burkholderiales</taxon>
        <taxon>Sphaerotilaceae</taxon>
        <taxon>Ideonella</taxon>
    </lineage>
</organism>
<sequence>MLIAPPTTDETQRLALLRSLDLLTELAGNAQREIQHREAAVHARQQVDSLQAVLAQRVAERTAELQRSEAALARLNREQGLMLDNDLVGIVKLRQRRIVWHDRAWRTCSATAPARTPAPALKMACTAAGAGRHFAGCPTHEAMR</sequence>
<evidence type="ECO:0000313" key="1">
    <source>
        <dbReference type="EMBL" id="GAA0764306.1"/>
    </source>
</evidence>
<keyword evidence="2" id="KW-1185">Reference proteome</keyword>
<evidence type="ECO:0000313" key="2">
    <source>
        <dbReference type="Proteomes" id="UP001500279"/>
    </source>
</evidence>
<name>A0ABP3VMQ0_9BURK</name>
<reference evidence="2" key="1">
    <citation type="journal article" date="2019" name="Int. J. Syst. Evol. Microbiol.">
        <title>The Global Catalogue of Microorganisms (GCM) 10K type strain sequencing project: providing services to taxonomists for standard genome sequencing and annotation.</title>
        <authorList>
            <consortium name="The Broad Institute Genomics Platform"/>
            <consortium name="The Broad Institute Genome Sequencing Center for Infectious Disease"/>
            <person name="Wu L."/>
            <person name="Ma J."/>
        </authorList>
    </citation>
    <scope>NUCLEOTIDE SEQUENCE [LARGE SCALE GENOMIC DNA]</scope>
    <source>
        <strain evidence="2">JCM 15503</strain>
    </source>
</reference>
<accession>A0ABP3VMQ0</accession>
<gene>
    <name evidence="1" type="ORF">GCM10009107_50240</name>
</gene>